<feature type="region of interest" description="Disordered" evidence="3">
    <location>
        <begin position="23"/>
        <end position="42"/>
    </location>
</feature>
<keyword evidence="6" id="KW-1185">Reference proteome</keyword>
<evidence type="ECO:0000256" key="3">
    <source>
        <dbReference type="SAM" id="MobiDB-lite"/>
    </source>
</evidence>
<dbReference type="GO" id="GO:0016852">
    <property type="term" value="F:sirohydrochlorin cobaltochelatase activity"/>
    <property type="evidence" value="ECO:0007669"/>
    <property type="project" value="UniProtKB-EC"/>
</dbReference>
<dbReference type="EC" id="4.99.1.3" evidence="5"/>
<feature type="chain" id="PRO_5039121887" evidence="4">
    <location>
        <begin position="21"/>
        <end position="316"/>
    </location>
</feature>
<dbReference type="PIRSF" id="PIRSF033579">
    <property type="entry name" value="Anaer_Co_chel"/>
    <property type="match status" value="1"/>
</dbReference>
<gene>
    <name evidence="5" type="primary">cbiK</name>
    <name evidence="5" type="ORF">CLOACE_08690</name>
</gene>
<feature type="active site" description="Proton acceptor" evidence="1">
    <location>
        <position position="192"/>
    </location>
</feature>
<protein>
    <submittedName>
        <fullName evidence="5">Sirohydrochlorin cobaltochelatase</fullName>
        <ecNumber evidence="5">4.99.1.3</ecNumber>
    </submittedName>
</protein>
<dbReference type="AlphaFoldDB" id="A0A1E8EZW4"/>
<sequence length="316" mass="35467">MKKSLSIILAAIFLTIGLIGCQSSSKNSEKDTKENKTEQTTKNTKGKKAILVVSFGTSYADTRKACIESTENKIKETFKDYDVKRAFTSEIIIKKLKERDKINVDNVDEALANLDKEGYSEVYVQPLHIMPGEEYDGVVDSVKKYQDKKAFDKLVVGRPILYREKDYEIAKDALMKQIPNMNKNQAVILMGHGSAHPGNASYSLLQYVLESGKANNVYVATVEGYPTLDNVIKKLKDNNITEVTLMPFMLVAGDHAKNDMAGDDKDSWKNILKNEGFKVNIYLHGLGENKAFQDIYVQHVKDCINGDPLLDPKKDK</sequence>
<dbReference type="Proteomes" id="UP000175744">
    <property type="component" value="Unassembled WGS sequence"/>
</dbReference>
<accession>A0A1E8EZW4</accession>
<feature type="binding site" evidence="2">
    <location>
        <position position="223"/>
    </location>
    <ligand>
        <name>Co(2+)</name>
        <dbReference type="ChEBI" id="CHEBI:48828"/>
    </ligand>
</feature>
<keyword evidence="5" id="KW-0456">Lyase</keyword>
<name>A0A1E8EZW4_9CLOT</name>
<dbReference type="GO" id="GO:0019251">
    <property type="term" value="P:anaerobic cobalamin biosynthetic process"/>
    <property type="evidence" value="ECO:0007669"/>
    <property type="project" value="InterPro"/>
</dbReference>
<feature type="binding site" evidence="2">
    <location>
        <position position="192"/>
    </location>
    <ligand>
        <name>Co(2+)</name>
        <dbReference type="ChEBI" id="CHEBI:48828"/>
    </ligand>
</feature>
<dbReference type="GO" id="GO:0046872">
    <property type="term" value="F:metal ion binding"/>
    <property type="evidence" value="ECO:0007669"/>
    <property type="project" value="UniProtKB-KW"/>
</dbReference>
<organism evidence="5 6">
    <name type="scientific">Clostridium acetireducens DSM 10703</name>
    <dbReference type="NCBI Taxonomy" id="1121290"/>
    <lineage>
        <taxon>Bacteria</taxon>
        <taxon>Bacillati</taxon>
        <taxon>Bacillota</taxon>
        <taxon>Clostridia</taxon>
        <taxon>Eubacteriales</taxon>
        <taxon>Clostridiaceae</taxon>
        <taxon>Clostridium</taxon>
    </lineage>
</organism>
<reference evidence="5 6" key="1">
    <citation type="submission" date="2016-06" db="EMBL/GenBank/DDBJ databases">
        <title>Genome sequence of Clostridium acetireducens DSM 10703.</title>
        <authorList>
            <person name="Poehlein A."/>
            <person name="Fluechter S."/>
            <person name="Duerre P."/>
            <person name="Daniel R."/>
        </authorList>
    </citation>
    <scope>NUCLEOTIDE SEQUENCE [LARGE SCALE GENOMIC DNA]</scope>
    <source>
        <strain evidence="5 6">DSM 10703</strain>
    </source>
</reference>
<feature type="signal peptide" evidence="4">
    <location>
        <begin position="1"/>
        <end position="20"/>
    </location>
</feature>
<dbReference type="STRING" id="1121290.CLAOCE_08690"/>
<keyword evidence="2" id="KW-0170">Cobalt</keyword>
<feature type="compositionally biased region" description="Basic and acidic residues" evidence="3">
    <location>
        <begin position="27"/>
        <end position="39"/>
    </location>
</feature>
<evidence type="ECO:0000256" key="4">
    <source>
        <dbReference type="SAM" id="SignalP"/>
    </source>
</evidence>
<evidence type="ECO:0000256" key="1">
    <source>
        <dbReference type="PIRSR" id="PIRSR033579-1"/>
    </source>
</evidence>
<evidence type="ECO:0000256" key="2">
    <source>
        <dbReference type="PIRSR" id="PIRSR033579-3"/>
    </source>
</evidence>
<keyword evidence="2" id="KW-0479">Metal-binding</keyword>
<dbReference type="OrthoDB" id="9770331at2"/>
<dbReference type="PANTHER" id="PTHR33542:SF3">
    <property type="entry name" value="SIROHYDROCHLORIN FERROCHELATASE, CHLOROPLASTIC"/>
    <property type="match status" value="1"/>
</dbReference>
<dbReference type="PROSITE" id="PS51257">
    <property type="entry name" value="PROKAR_LIPOPROTEIN"/>
    <property type="match status" value="1"/>
</dbReference>
<feature type="binding site" evidence="2">
    <location>
        <position position="255"/>
    </location>
    <ligand>
        <name>Co(2+)</name>
        <dbReference type="ChEBI" id="CHEBI:48828"/>
    </ligand>
</feature>
<evidence type="ECO:0000313" key="6">
    <source>
        <dbReference type="Proteomes" id="UP000175744"/>
    </source>
</evidence>
<dbReference type="InterPro" id="IPR010388">
    <property type="entry name" value="Anaerobic_Co-chelatase"/>
</dbReference>
<dbReference type="RefSeq" id="WP_084027541.1">
    <property type="nucleotide sequence ID" value="NZ_LZFO01000009.1"/>
</dbReference>
<dbReference type="EMBL" id="LZFO01000009">
    <property type="protein sequence ID" value="OFI06714.1"/>
    <property type="molecule type" value="Genomic_DNA"/>
</dbReference>
<dbReference type="Gene3D" id="3.40.50.1400">
    <property type="match status" value="2"/>
</dbReference>
<evidence type="ECO:0000313" key="5">
    <source>
        <dbReference type="EMBL" id="OFI06714.1"/>
    </source>
</evidence>
<dbReference type="PANTHER" id="PTHR33542">
    <property type="entry name" value="SIROHYDROCHLORIN FERROCHELATASE, CHLOROPLASTIC"/>
    <property type="match status" value="1"/>
</dbReference>
<dbReference type="Pfam" id="PF06180">
    <property type="entry name" value="CbiK"/>
    <property type="match status" value="1"/>
</dbReference>
<proteinExistence type="predicted"/>
<keyword evidence="4" id="KW-0732">Signal</keyword>
<comment type="caution">
    <text evidence="5">The sequence shown here is derived from an EMBL/GenBank/DDBJ whole genome shotgun (WGS) entry which is preliminary data.</text>
</comment>
<dbReference type="SUPFAM" id="SSF53800">
    <property type="entry name" value="Chelatase"/>
    <property type="match status" value="1"/>
</dbReference>
<dbReference type="CDD" id="cd03413">
    <property type="entry name" value="CbiK_C"/>
    <property type="match status" value="1"/>
</dbReference>
<dbReference type="PATRIC" id="fig|1121290.3.peg.881"/>
<dbReference type="CDD" id="cd03412">
    <property type="entry name" value="CbiK_N"/>
    <property type="match status" value="1"/>
</dbReference>
<dbReference type="InterPro" id="IPR050963">
    <property type="entry name" value="Sirohydro_Cobaltochel/CbiX"/>
</dbReference>